<dbReference type="Proteomes" id="UP000276634">
    <property type="component" value="Unassembled WGS sequence"/>
</dbReference>
<dbReference type="SUPFAM" id="SSF48452">
    <property type="entry name" value="TPR-like"/>
    <property type="match status" value="2"/>
</dbReference>
<sequence length="1044" mass="111639">MARGDQELEQALALHRAGRAAEAAARYERLLGRRDDPHLRVLLGTALCQAGQWERGAAMLREVLAAHPDHVDALNNLGAMLLERDHLDEAAALLDRLLAHAPEHPQGLRNRAVVARRRDEPEVARTCTERLLAKAPDDTEAAALHAWALARSAEPEQAAAWMEAWMARHGPHAGLLQELGALRFAQGRHREATACFERAAGLEPENPEPLCNAAVAAAIVDASLGLAAYRRLLQAHPGHRRGRLGYANLLQRTGDYAEVERICREILAEDPGCVEAWLNLAAALRRQGRGEEAAAARARALEIAPDDPDVLSHLGVTMLEEGGDPAEAIAYLERAHHADPRHPAAGVNLSDALLHAGRFDESLAVIEELARHWPESAEVQWQRAIVLLLHGRLREGFAAYEARFRHGTPGFPKPPPDPVWDGRPLQGGTLLLHPEQGLGDTIQFARYLPLIGARGGVPVLPSPPALLRLFAASFPQARIVPAQGRIEAPACHLAMASLPHVFGTDLEGIPAEIPYLRAPEFLVEEWRRRLPAGPGLRVGICWAGNPTHRHDARRSVPAVRFARLGRIPGVTLYSLQKGLRGEEVAELRAQGIEVVDPTPDIGDMADTAAILMHLDLVVSVDTSVVHLAGALGRPVWTLLQHDCDWRWMLEREDSPWYPTMRLFRQPRPGDWDSVFERVEAALRDLVAARQAEAAQAAAAAGPWQGPGALLPAGARVLAVGEPPAVPLPEGTRLTRVGDEEGEGGPFTHLLVARAEDLGDPAEAAAALREAAAEVILGVPSERLEGTVQALLAAGLGVRAAERGEGRCYLALERRPPETPVPRRVRLLALDDSLPARMAGRLWAALLPGGTEFVAEGQATDALLLTGGLVPAPAEALAAAAPALPCAGAFTAAAPPARLRLRLALTAADAASGAVHLGVWPLAFLRPAPRDDAEGAVRIGPQALAAAPPETLAAEAAAAGGVVAVGPDAVLVGLAAAARMQWHPDPAAPEASARAVRALLVEVLGRAYPPGQAFPVDREAVRRYRERLAERMEAIRRGLAEVLAA</sequence>
<evidence type="ECO:0000256" key="2">
    <source>
        <dbReference type="ARBA" id="ARBA00022803"/>
    </source>
</evidence>
<dbReference type="InterPro" id="IPR019734">
    <property type="entry name" value="TPR_rpt"/>
</dbReference>
<dbReference type="PANTHER" id="PTHR45586:SF1">
    <property type="entry name" value="LIPOPOLYSACCHARIDE ASSEMBLY PROTEIN B"/>
    <property type="match status" value="1"/>
</dbReference>
<dbReference type="PROSITE" id="PS50005">
    <property type="entry name" value="TPR"/>
    <property type="match status" value="3"/>
</dbReference>
<evidence type="ECO:0000256" key="3">
    <source>
        <dbReference type="PROSITE-ProRule" id="PRU00339"/>
    </source>
</evidence>
<dbReference type="Gene3D" id="1.25.40.10">
    <property type="entry name" value="Tetratricopeptide repeat domain"/>
    <property type="match status" value="3"/>
</dbReference>
<dbReference type="SMART" id="SM00028">
    <property type="entry name" value="TPR"/>
    <property type="match status" value="7"/>
</dbReference>
<dbReference type="InterPro" id="IPR051012">
    <property type="entry name" value="CellSynth/LPSAsmb/PSIAsmb"/>
</dbReference>
<keyword evidence="1" id="KW-0677">Repeat</keyword>
<accession>A0A3N1Y8U4</accession>
<dbReference type="Pfam" id="PF13432">
    <property type="entry name" value="TPR_16"/>
    <property type="match status" value="1"/>
</dbReference>
<dbReference type="AlphaFoldDB" id="A0A3N1Y8U4"/>
<evidence type="ECO:0000256" key="1">
    <source>
        <dbReference type="ARBA" id="ARBA00022737"/>
    </source>
</evidence>
<comment type="caution">
    <text evidence="4">The sequence shown here is derived from an EMBL/GenBank/DDBJ whole genome shotgun (WGS) entry which is preliminary data.</text>
</comment>
<dbReference type="SUPFAM" id="SSF53756">
    <property type="entry name" value="UDP-Glycosyltransferase/glycogen phosphorylase"/>
    <property type="match status" value="1"/>
</dbReference>
<feature type="repeat" description="TPR" evidence="3">
    <location>
        <begin position="274"/>
        <end position="307"/>
    </location>
</feature>
<dbReference type="PANTHER" id="PTHR45586">
    <property type="entry name" value="TPR REPEAT-CONTAINING PROTEIN PA4667"/>
    <property type="match status" value="1"/>
</dbReference>
<proteinExistence type="predicted"/>
<protein>
    <submittedName>
        <fullName evidence="4">Flp pilus assembly protein TadD</fullName>
    </submittedName>
</protein>
<dbReference type="Pfam" id="PF14559">
    <property type="entry name" value="TPR_19"/>
    <property type="match status" value="2"/>
</dbReference>
<dbReference type="InterPro" id="IPR002201">
    <property type="entry name" value="Glyco_trans_9"/>
</dbReference>
<dbReference type="OrthoDB" id="238183at2"/>
<organism evidence="4 5">
    <name type="scientific">Inmirania thermothiophila</name>
    <dbReference type="NCBI Taxonomy" id="1750597"/>
    <lineage>
        <taxon>Bacteria</taxon>
        <taxon>Pseudomonadati</taxon>
        <taxon>Pseudomonadota</taxon>
        <taxon>Gammaproteobacteria</taxon>
        <taxon>Chromatiales</taxon>
        <taxon>Ectothiorhodospiraceae</taxon>
        <taxon>Inmirania</taxon>
    </lineage>
</organism>
<name>A0A3N1Y8U4_9GAMM</name>
<dbReference type="Pfam" id="PF01075">
    <property type="entry name" value="Glyco_transf_9"/>
    <property type="match status" value="1"/>
</dbReference>
<dbReference type="Gene3D" id="3.40.50.2000">
    <property type="entry name" value="Glycogen Phosphorylase B"/>
    <property type="match status" value="1"/>
</dbReference>
<dbReference type="GO" id="GO:0016757">
    <property type="term" value="F:glycosyltransferase activity"/>
    <property type="evidence" value="ECO:0007669"/>
    <property type="project" value="InterPro"/>
</dbReference>
<evidence type="ECO:0000313" key="5">
    <source>
        <dbReference type="Proteomes" id="UP000276634"/>
    </source>
</evidence>
<reference evidence="4 5" key="1">
    <citation type="submission" date="2018-11" db="EMBL/GenBank/DDBJ databases">
        <title>Genomic Encyclopedia of Type Strains, Phase IV (KMG-IV): sequencing the most valuable type-strain genomes for metagenomic binning, comparative biology and taxonomic classification.</title>
        <authorList>
            <person name="Goeker M."/>
        </authorList>
    </citation>
    <scope>NUCLEOTIDE SEQUENCE [LARGE SCALE GENOMIC DNA]</scope>
    <source>
        <strain evidence="4 5">DSM 100275</strain>
    </source>
</reference>
<dbReference type="RefSeq" id="WP_123400493.1">
    <property type="nucleotide sequence ID" value="NZ_RJVI01000001.1"/>
</dbReference>
<evidence type="ECO:0000313" key="4">
    <source>
        <dbReference type="EMBL" id="ROR34918.1"/>
    </source>
</evidence>
<gene>
    <name evidence="4" type="ORF">EDC57_0829</name>
</gene>
<dbReference type="InterPro" id="IPR011990">
    <property type="entry name" value="TPR-like_helical_dom_sf"/>
</dbReference>
<feature type="repeat" description="TPR" evidence="3">
    <location>
        <begin position="173"/>
        <end position="206"/>
    </location>
</feature>
<keyword evidence="5" id="KW-1185">Reference proteome</keyword>
<feature type="repeat" description="TPR" evidence="3">
    <location>
        <begin position="71"/>
        <end position="104"/>
    </location>
</feature>
<dbReference type="EMBL" id="RJVI01000001">
    <property type="protein sequence ID" value="ROR34918.1"/>
    <property type="molecule type" value="Genomic_DNA"/>
</dbReference>
<keyword evidence="2 3" id="KW-0802">TPR repeat</keyword>